<feature type="transmembrane region" description="Helical" evidence="5">
    <location>
        <begin position="252"/>
        <end position="272"/>
    </location>
</feature>
<feature type="transmembrane region" description="Helical" evidence="5">
    <location>
        <begin position="147"/>
        <end position="169"/>
    </location>
</feature>
<dbReference type="GO" id="GO:0006825">
    <property type="term" value="P:copper ion transport"/>
    <property type="evidence" value="ECO:0007669"/>
    <property type="project" value="InterPro"/>
</dbReference>
<evidence type="ECO:0000256" key="2">
    <source>
        <dbReference type="ARBA" id="ARBA00022723"/>
    </source>
</evidence>
<dbReference type="InterPro" id="IPR032694">
    <property type="entry name" value="CopC/D"/>
</dbReference>
<accession>A0A2T4Q3J0</accession>
<dbReference type="GO" id="GO:0042597">
    <property type="term" value="C:periplasmic space"/>
    <property type="evidence" value="ECO:0007669"/>
    <property type="project" value="InterPro"/>
</dbReference>
<proteinExistence type="predicted"/>
<dbReference type="EMBL" id="PZEV01000002">
    <property type="protein sequence ID" value="PTI52500.1"/>
    <property type="molecule type" value="Genomic_DNA"/>
</dbReference>
<dbReference type="PANTHER" id="PTHR34820:SF4">
    <property type="entry name" value="INNER MEMBRANE PROTEIN YEBZ"/>
    <property type="match status" value="1"/>
</dbReference>
<dbReference type="AlphaFoldDB" id="A0A2T4Q3J0"/>
<evidence type="ECO:0000256" key="5">
    <source>
        <dbReference type="SAM" id="Phobius"/>
    </source>
</evidence>
<keyword evidence="3" id="KW-0732">Signal</keyword>
<keyword evidence="5" id="KW-0472">Membrane</keyword>
<dbReference type="GO" id="GO:0005886">
    <property type="term" value="C:plasma membrane"/>
    <property type="evidence" value="ECO:0007669"/>
    <property type="project" value="TreeGrafter"/>
</dbReference>
<keyword evidence="2" id="KW-0479">Metal-binding</keyword>
<dbReference type="SUPFAM" id="SSF81296">
    <property type="entry name" value="E set domains"/>
    <property type="match status" value="1"/>
</dbReference>
<evidence type="ECO:0000256" key="4">
    <source>
        <dbReference type="ARBA" id="ARBA00023008"/>
    </source>
</evidence>
<feature type="transmembrane region" description="Helical" evidence="5">
    <location>
        <begin position="397"/>
        <end position="415"/>
    </location>
</feature>
<dbReference type="Pfam" id="PF04234">
    <property type="entry name" value="CopC"/>
    <property type="match status" value="1"/>
</dbReference>
<organism evidence="7 8">
    <name type="scientific">Staphylococcus warneri</name>
    <dbReference type="NCBI Taxonomy" id="1292"/>
    <lineage>
        <taxon>Bacteria</taxon>
        <taxon>Bacillati</taxon>
        <taxon>Bacillota</taxon>
        <taxon>Bacilli</taxon>
        <taxon>Bacillales</taxon>
        <taxon>Staphylococcaceae</taxon>
        <taxon>Staphylococcus</taxon>
    </lineage>
</organism>
<keyword evidence="4" id="KW-0186">Copper</keyword>
<dbReference type="GO" id="GO:0005507">
    <property type="term" value="F:copper ion binding"/>
    <property type="evidence" value="ECO:0007669"/>
    <property type="project" value="InterPro"/>
</dbReference>
<keyword evidence="5" id="KW-1133">Transmembrane helix</keyword>
<protein>
    <submittedName>
        <fullName evidence="7">Copper resistance protein CopC</fullName>
    </submittedName>
</protein>
<dbReference type="RefSeq" id="WP_107533152.1">
    <property type="nucleotide sequence ID" value="NZ_PZEV01000002.1"/>
</dbReference>
<comment type="subcellular location">
    <subcellularLocation>
        <location evidence="1">Cell envelope</location>
    </subcellularLocation>
</comment>
<dbReference type="PANTHER" id="PTHR34820">
    <property type="entry name" value="INNER MEMBRANE PROTEIN YEBZ"/>
    <property type="match status" value="1"/>
</dbReference>
<dbReference type="GO" id="GO:0030313">
    <property type="term" value="C:cell envelope"/>
    <property type="evidence" value="ECO:0007669"/>
    <property type="project" value="UniProtKB-SubCell"/>
</dbReference>
<feature type="domain" description="CopC" evidence="6">
    <location>
        <begin position="33"/>
        <end position="127"/>
    </location>
</feature>
<dbReference type="GO" id="GO:0046688">
    <property type="term" value="P:response to copper ion"/>
    <property type="evidence" value="ECO:0007669"/>
    <property type="project" value="InterPro"/>
</dbReference>
<evidence type="ECO:0000256" key="3">
    <source>
        <dbReference type="ARBA" id="ARBA00022729"/>
    </source>
</evidence>
<dbReference type="InterPro" id="IPR007348">
    <property type="entry name" value="CopC_dom"/>
</dbReference>
<feature type="transmembrane region" description="Helical" evidence="5">
    <location>
        <begin position="222"/>
        <end position="245"/>
    </location>
</feature>
<feature type="transmembrane region" description="Helical" evidence="5">
    <location>
        <begin position="324"/>
        <end position="341"/>
    </location>
</feature>
<reference evidence="7 8" key="1">
    <citation type="journal article" date="2016" name="Front. Microbiol.">
        <title>Comprehensive Phylogenetic Analysis of Bovine Non-aureus Staphylococci Species Based on Whole-Genome Sequencing.</title>
        <authorList>
            <person name="Naushad S."/>
            <person name="Barkema H.W."/>
            <person name="Luby C."/>
            <person name="Condas L.A."/>
            <person name="Nobrega D.B."/>
            <person name="Carson D.A."/>
            <person name="De Buck J."/>
        </authorList>
    </citation>
    <scope>NUCLEOTIDE SEQUENCE [LARGE SCALE GENOMIC DNA]</scope>
    <source>
        <strain evidence="7 8">SNUC 2993</strain>
    </source>
</reference>
<dbReference type="InterPro" id="IPR014756">
    <property type="entry name" value="Ig_E-set"/>
</dbReference>
<evidence type="ECO:0000256" key="1">
    <source>
        <dbReference type="ARBA" id="ARBA00004196"/>
    </source>
</evidence>
<evidence type="ECO:0000259" key="6">
    <source>
        <dbReference type="Pfam" id="PF04234"/>
    </source>
</evidence>
<dbReference type="Gene3D" id="2.60.40.1220">
    <property type="match status" value="1"/>
</dbReference>
<dbReference type="STRING" id="1194526.A284_02600"/>
<keyword evidence="5" id="KW-0812">Transmembrane</keyword>
<feature type="transmembrane region" description="Helical" evidence="5">
    <location>
        <begin position="190"/>
        <end position="210"/>
    </location>
</feature>
<dbReference type="Proteomes" id="UP000240717">
    <property type="component" value="Unassembled WGS sequence"/>
</dbReference>
<evidence type="ECO:0000313" key="7">
    <source>
        <dbReference type="EMBL" id="PTI52500.1"/>
    </source>
</evidence>
<gene>
    <name evidence="7" type="ORF">BU085_00985</name>
</gene>
<comment type="caution">
    <text evidence="7">The sequence shown here is derived from an EMBL/GenBank/DDBJ whole genome shotgun (WGS) entry which is preliminary data.</text>
</comment>
<evidence type="ECO:0000313" key="8">
    <source>
        <dbReference type="Proteomes" id="UP000240717"/>
    </source>
</evidence>
<feature type="transmembrane region" description="Helical" evidence="5">
    <location>
        <begin position="278"/>
        <end position="303"/>
    </location>
</feature>
<sequence>MVHIQRYPKIVIAIIMICFLSLMPSLMNEASAHATLEKTNPKQDGVVKHMPNEIELEFNEPVNSKYSIITLYNDKGKELGKVKPSTSGWSKTLAFSTDKVGKGTHTIKWQAISADGHEVGDQFEFSVGKVTAKDIDTSNAFYEEPSFWFGVMRYIAEGATIILVGFFWLNRIAQRKQLKSFDLFPKQFGIALMLMMSYVMALLLYMMTLTSDVVDDILSLDIVVLMQFPFILSSIAMILLFALIIIRNMDRIWYVLVSIVMVLTIAMSGHAWSQTFPIWSIVIRTIHISGMTLWIGALVYLVWYAMIKKSLDQVKTVRSMLFKVNVIAVTMIIISGVLMAIDETNILAIWSNMQTWTTLMLVKIIGTILMMGLGFYQTSKALGKRQQVNRITLITELVMGVILIFIGVMMSQINIPG</sequence>
<feature type="transmembrane region" description="Helical" evidence="5">
    <location>
        <begin position="353"/>
        <end position="376"/>
    </location>
</feature>
<name>A0A2T4Q3J0_STAWA</name>
<dbReference type="InterPro" id="IPR014755">
    <property type="entry name" value="Cu-Rt/internalin_Ig-like"/>
</dbReference>